<dbReference type="GO" id="GO:0009253">
    <property type="term" value="P:peptidoglycan catabolic process"/>
    <property type="evidence" value="ECO:0007669"/>
    <property type="project" value="InterPro"/>
</dbReference>
<evidence type="ECO:0000259" key="6">
    <source>
        <dbReference type="PROSITE" id="PS51724"/>
    </source>
</evidence>
<dbReference type="AlphaFoldDB" id="A0A235FDZ1"/>
<keyword evidence="4" id="KW-0378">Hydrolase</keyword>
<comment type="catalytic activity">
    <reaction evidence="1">
        <text>Hydrolyzes the link between N-acetylmuramoyl residues and L-amino acid residues in certain cell-wall glycopeptides.</text>
        <dbReference type="EC" id="3.5.1.28"/>
    </reaction>
</comment>
<dbReference type="Gene3D" id="3.30.70.1070">
    <property type="entry name" value="Sporulation related repeat"/>
    <property type="match status" value="1"/>
</dbReference>
<accession>A0A235FDZ1</accession>
<dbReference type="Pfam" id="PF01510">
    <property type="entry name" value="Amidase_2"/>
    <property type="match status" value="1"/>
</dbReference>
<dbReference type="InterPro" id="IPR036366">
    <property type="entry name" value="PGBDSf"/>
</dbReference>
<dbReference type="SUPFAM" id="SSF47090">
    <property type="entry name" value="PGBD-like"/>
    <property type="match status" value="2"/>
</dbReference>
<evidence type="ECO:0000313" key="8">
    <source>
        <dbReference type="Proteomes" id="UP000215059"/>
    </source>
</evidence>
<dbReference type="InterPro" id="IPR007730">
    <property type="entry name" value="SPOR-like_dom"/>
</dbReference>
<dbReference type="EC" id="3.5.1.28" evidence="3"/>
<sequence>MEVLILGLKYPITNMYIDSKWGQRPGGNRIPRYSVAHDTGNPGSSAMDNYRYFNSRNLSSSAHVFIDDQDILVIIPLNEKAYHVRQNVSDANEWAAGVELCWGGNIKFEEAYERYVWYFAYLCRQYNWNPELQIKGHFQIDPSRRTDPINAFKRYGKTFTGFITDVKEQLERVKAEEKLMSLLTKGDKGISVRKLQEDLADLGFYKSKIDGIFGLQTETAVRTFQRSYRITVDGKAGPQTVGAIQRALEARSNERILKRGSIGEDVRNLQSKLNALGFKAGAADGIFGELTEKAVREFQGKRSIAADGVAGTETKKELQKALDEKAQRARKPTPRAQVPASDFVYKVQLGAFSSEENAIALAEKAKKAGFDVIVKSERKDD</sequence>
<dbReference type="GO" id="GO:0042834">
    <property type="term" value="F:peptidoglycan binding"/>
    <property type="evidence" value="ECO:0007669"/>
    <property type="project" value="InterPro"/>
</dbReference>
<gene>
    <name evidence="7" type="ORF">CGZ90_04360</name>
</gene>
<comment type="similarity">
    <text evidence="2">Belongs to the N-acetylmuramoyl-L-alanine amidase 2 family.</text>
</comment>
<evidence type="ECO:0000313" key="7">
    <source>
        <dbReference type="EMBL" id="OYD59137.1"/>
    </source>
</evidence>
<dbReference type="Proteomes" id="UP000215059">
    <property type="component" value="Unassembled WGS sequence"/>
</dbReference>
<dbReference type="InterPro" id="IPR036365">
    <property type="entry name" value="PGBD-like_sf"/>
</dbReference>
<evidence type="ECO:0000256" key="2">
    <source>
        <dbReference type="ARBA" id="ARBA00007553"/>
    </source>
</evidence>
<keyword evidence="5" id="KW-0961">Cell wall biogenesis/degradation</keyword>
<dbReference type="Gene3D" id="3.40.80.10">
    <property type="entry name" value="Peptidoglycan recognition protein-like"/>
    <property type="match status" value="1"/>
</dbReference>
<dbReference type="GO" id="GO:0008745">
    <property type="term" value="F:N-acetylmuramoyl-L-alanine amidase activity"/>
    <property type="evidence" value="ECO:0007669"/>
    <property type="project" value="UniProtKB-EC"/>
</dbReference>
<dbReference type="InterPro" id="IPR002477">
    <property type="entry name" value="Peptidoglycan-bd-like"/>
</dbReference>
<dbReference type="PANTHER" id="PTHR30417">
    <property type="entry name" value="N-ACETYLMURAMOYL-L-ALANINE AMIDASE AMID"/>
    <property type="match status" value="1"/>
</dbReference>
<dbReference type="EMBL" id="NOII01000001">
    <property type="protein sequence ID" value="OYD59137.1"/>
    <property type="molecule type" value="Genomic_DNA"/>
</dbReference>
<reference evidence="7 8" key="1">
    <citation type="submission" date="2017-07" db="EMBL/GenBank/DDBJ databases">
        <title>Fictibacillus sp. nov. GDSW-R2A3 Genome sequencing and assembly.</title>
        <authorList>
            <person name="Mayilraj S."/>
        </authorList>
    </citation>
    <scope>NUCLEOTIDE SEQUENCE [LARGE SCALE GENOMIC DNA]</scope>
    <source>
        <strain evidence="7 8">GDSW-R2A3</strain>
    </source>
</reference>
<dbReference type="CDD" id="cd06583">
    <property type="entry name" value="PGRP"/>
    <property type="match status" value="1"/>
</dbReference>
<proteinExistence type="inferred from homology"/>
<dbReference type="InterPro" id="IPR036680">
    <property type="entry name" value="SPOR-like_sf"/>
</dbReference>
<name>A0A235FDZ1_9BACL</name>
<dbReference type="InterPro" id="IPR051206">
    <property type="entry name" value="NAMLAA_amidase_2"/>
</dbReference>
<dbReference type="Pfam" id="PF05036">
    <property type="entry name" value="SPOR"/>
    <property type="match status" value="1"/>
</dbReference>
<keyword evidence="8" id="KW-1185">Reference proteome</keyword>
<organism evidence="7 8">
    <name type="scientific">Fictibacillus aquaticus</name>
    <dbReference type="NCBI Taxonomy" id="2021314"/>
    <lineage>
        <taxon>Bacteria</taxon>
        <taxon>Bacillati</taxon>
        <taxon>Bacillota</taxon>
        <taxon>Bacilli</taxon>
        <taxon>Bacillales</taxon>
        <taxon>Fictibacillaceae</taxon>
        <taxon>Fictibacillus</taxon>
    </lineage>
</organism>
<protein>
    <recommendedName>
        <fullName evidence="3">N-acetylmuramoyl-L-alanine amidase</fullName>
        <ecNumber evidence="3">3.5.1.28</ecNumber>
    </recommendedName>
</protein>
<evidence type="ECO:0000256" key="4">
    <source>
        <dbReference type="ARBA" id="ARBA00022801"/>
    </source>
</evidence>
<comment type="caution">
    <text evidence="7">The sequence shown here is derived from an EMBL/GenBank/DDBJ whole genome shotgun (WGS) entry which is preliminary data.</text>
</comment>
<dbReference type="OrthoDB" id="9794294at2"/>
<dbReference type="SUPFAM" id="SSF55846">
    <property type="entry name" value="N-acetylmuramoyl-L-alanine amidase-like"/>
    <property type="match status" value="1"/>
</dbReference>
<feature type="domain" description="SPOR" evidence="6">
    <location>
        <begin position="339"/>
        <end position="381"/>
    </location>
</feature>
<dbReference type="Pfam" id="PF01471">
    <property type="entry name" value="PG_binding_1"/>
    <property type="match status" value="2"/>
</dbReference>
<evidence type="ECO:0000256" key="3">
    <source>
        <dbReference type="ARBA" id="ARBA00011901"/>
    </source>
</evidence>
<dbReference type="GO" id="GO:0071555">
    <property type="term" value="P:cell wall organization"/>
    <property type="evidence" value="ECO:0007669"/>
    <property type="project" value="UniProtKB-KW"/>
</dbReference>
<dbReference type="SMART" id="SM00644">
    <property type="entry name" value="Ami_2"/>
    <property type="match status" value="1"/>
</dbReference>
<dbReference type="PANTHER" id="PTHR30417:SF1">
    <property type="entry name" value="N-ACETYLMURAMOYL-L-ALANINE AMIDASE AMID"/>
    <property type="match status" value="1"/>
</dbReference>
<dbReference type="GO" id="GO:0009254">
    <property type="term" value="P:peptidoglycan turnover"/>
    <property type="evidence" value="ECO:0007669"/>
    <property type="project" value="TreeGrafter"/>
</dbReference>
<dbReference type="Gene3D" id="1.10.101.10">
    <property type="entry name" value="PGBD-like superfamily/PGBD"/>
    <property type="match status" value="2"/>
</dbReference>
<dbReference type="PROSITE" id="PS51724">
    <property type="entry name" value="SPOR"/>
    <property type="match status" value="1"/>
</dbReference>
<dbReference type="SUPFAM" id="SSF110997">
    <property type="entry name" value="Sporulation related repeat"/>
    <property type="match status" value="1"/>
</dbReference>
<dbReference type="InterPro" id="IPR036505">
    <property type="entry name" value="Amidase/PGRP_sf"/>
</dbReference>
<evidence type="ECO:0000256" key="5">
    <source>
        <dbReference type="ARBA" id="ARBA00023316"/>
    </source>
</evidence>
<dbReference type="InterPro" id="IPR002502">
    <property type="entry name" value="Amidase_domain"/>
</dbReference>
<evidence type="ECO:0000256" key="1">
    <source>
        <dbReference type="ARBA" id="ARBA00001561"/>
    </source>
</evidence>